<keyword evidence="2" id="KW-1185">Reference proteome</keyword>
<sequence length="50" mass="5815">MRNIKKYVQSYTDTKTDNDIKYIVKGRYNKSVDAEDLELIRFMIGGIAAK</sequence>
<evidence type="ECO:0000313" key="2">
    <source>
        <dbReference type="Proteomes" id="UP000509594"/>
    </source>
</evidence>
<dbReference type="OrthoDB" id="124546at2157"/>
<evidence type="ECO:0000313" key="1">
    <source>
        <dbReference type="EMBL" id="QLC50234.1"/>
    </source>
</evidence>
<gene>
    <name evidence="1" type="ORF">HWN40_08265</name>
</gene>
<organism evidence="1 2">
    <name type="scientific">Methanolobus zinderi</name>
    <dbReference type="NCBI Taxonomy" id="536044"/>
    <lineage>
        <taxon>Archaea</taxon>
        <taxon>Methanobacteriati</taxon>
        <taxon>Methanobacteriota</taxon>
        <taxon>Stenosarchaea group</taxon>
        <taxon>Methanomicrobia</taxon>
        <taxon>Methanosarcinales</taxon>
        <taxon>Methanosarcinaceae</taxon>
        <taxon>Methanolobus</taxon>
    </lineage>
</organism>
<dbReference type="AlphaFoldDB" id="A0A7D5EFG1"/>
<reference evidence="1 2" key="1">
    <citation type="submission" date="2020-06" db="EMBL/GenBank/DDBJ databases">
        <title>Methanolobus halotolerans sp. nov., isolated from a saline lake Tus in Siberia.</title>
        <authorList>
            <person name="Shen Y."/>
            <person name="Chen S.-C."/>
            <person name="Lai M.-C."/>
            <person name="Huang H.-H."/>
            <person name="Chiu H.-H."/>
            <person name="Tang S.-L."/>
            <person name="Rogozin D.Y."/>
            <person name="Degermendzhy A.G."/>
        </authorList>
    </citation>
    <scope>NUCLEOTIDE SEQUENCE [LARGE SCALE GENOMIC DNA]</scope>
    <source>
        <strain evidence="1 2">DSM 21339</strain>
    </source>
</reference>
<proteinExistence type="predicted"/>
<dbReference type="RefSeq" id="WP_176965290.1">
    <property type="nucleotide sequence ID" value="NZ_CP058215.1"/>
</dbReference>
<dbReference type="KEGG" id="mzi:HWN40_08265"/>
<dbReference type="Proteomes" id="UP000509594">
    <property type="component" value="Chromosome"/>
</dbReference>
<accession>A0A7D5EFG1</accession>
<dbReference type="GeneID" id="55821662"/>
<dbReference type="EMBL" id="CP058215">
    <property type="protein sequence ID" value="QLC50234.1"/>
    <property type="molecule type" value="Genomic_DNA"/>
</dbReference>
<protein>
    <submittedName>
        <fullName evidence="1">Uncharacterized protein</fullName>
    </submittedName>
</protein>
<name>A0A7D5EFG1_9EURY</name>